<evidence type="ECO:0000256" key="4">
    <source>
        <dbReference type="SAM" id="MobiDB-lite"/>
    </source>
</evidence>
<dbReference type="Pfam" id="PF01638">
    <property type="entry name" value="HxlR"/>
    <property type="match status" value="1"/>
</dbReference>
<protein>
    <submittedName>
        <fullName evidence="6">Transcriptional regulator</fullName>
    </submittedName>
</protein>
<organism evidence="6 7">
    <name type="scientific">Actinomyces bowdenii</name>
    <dbReference type="NCBI Taxonomy" id="131109"/>
    <lineage>
        <taxon>Bacteria</taxon>
        <taxon>Bacillati</taxon>
        <taxon>Actinomycetota</taxon>
        <taxon>Actinomycetes</taxon>
        <taxon>Actinomycetales</taxon>
        <taxon>Actinomycetaceae</taxon>
        <taxon>Actinomyces</taxon>
    </lineage>
</organism>
<keyword evidence="2" id="KW-0238">DNA-binding</keyword>
<dbReference type="InterPro" id="IPR036388">
    <property type="entry name" value="WH-like_DNA-bd_sf"/>
</dbReference>
<dbReference type="AlphaFoldDB" id="A0A3P1V511"/>
<keyword evidence="7" id="KW-1185">Reference proteome</keyword>
<dbReference type="Proteomes" id="UP000271272">
    <property type="component" value="Unassembled WGS sequence"/>
</dbReference>
<dbReference type="EMBL" id="RQZC01000010">
    <property type="protein sequence ID" value="RRD29211.1"/>
    <property type="molecule type" value="Genomic_DNA"/>
</dbReference>
<feature type="region of interest" description="Disordered" evidence="4">
    <location>
        <begin position="66"/>
        <end position="114"/>
    </location>
</feature>
<comment type="caution">
    <text evidence="6">The sequence shown here is derived from an EMBL/GenBank/DDBJ whole genome shotgun (WGS) entry which is preliminary data.</text>
</comment>
<evidence type="ECO:0000256" key="3">
    <source>
        <dbReference type="ARBA" id="ARBA00023163"/>
    </source>
</evidence>
<evidence type="ECO:0000259" key="5">
    <source>
        <dbReference type="PROSITE" id="PS51118"/>
    </source>
</evidence>
<proteinExistence type="predicted"/>
<dbReference type="InterPro" id="IPR036390">
    <property type="entry name" value="WH_DNA-bd_sf"/>
</dbReference>
<dbReference type="OrthoDB" id="370168at2"/>
<dbReference type="PANTHER" id="PTHR33204:SF39">
    <property type="entry name" value="TRANSCRIPTIONAL REGULATORY PROTEIN"/>
    <property type="match status" value="1"/>
</dbReference>
<dbReference type="PROSITE" id="PS51118">
    <property type="entry name" value="HTH_HXLR"/>
    <property type="match status" value="1"/>
</dbReference>
<evidence type="ECO:0000256" key="1">
    <source>
        <dbReference type="ARBA" id="ARBA00023015"/>
    </source>
</evidence>
<evidence type="ECO:0000313" key="7">
    <source>
        <dbReference type="Proteomes" id="UP000271272"/>
    </source>
</evidence>
<feature type="domain" description="HTH hxlR-type" evidence="5">
    <location>
        <begin position="1"/>
        <end position="56"/>
    </location>
</feature>
<sequence length="114" mass="12293">MVQTLHRLERDGLVRRTVYPAVPAQVDHRLTAMGAGLTHLVKALADWSAANRESIAEARAAFPIPSLPRARHGHARAAHDAPERALEEMLPSPGSGPRAPRDPRASGHRRGPGP</sequence>
<dbReference type="GO" id="GO:0003677">
    <property type="term" value="F:DNA binding"/>
    <property type="evidence" value="ECO:0007669"/>
    <property type="project" value="UniProtKB-KW"/>
</dbReference>
<gene>
    <name evidence="6" type="ORF">EII10_07550</name>
</gene>
<evidence type="ECO:0000256" key="2">
    <source>
        <dbReference type="ARBA" id="ARBA00023125"/>
    </source>
</evidence>
<reference evidence="6 7" key="1">
    <citation type="submission" date="2018-11" db="EMBL/GenBank/DDBJ databases">
        <title>Genomes From Bacteria Associated with the Canine Oral Cavity: a Test Case for Automated Genome-Based Taxonomic Assignment.</title>
        <authorList>
            <person name="Coil D.A."/>
            <person name="Jospin G."/>
            <person name="Darling A.E."/>
            <person name="Wallis C."/>
            <person name="Davis I.J."/>
            <person name="Harris S."/>
            <person name="Eisen J.A."/>
            <person name="Holcombe L.J."/>
            <person name="O'Flynn C."/>
        </authorList>
    </citation>
    <scope>NUCLEOTIDE SEQUENCE [LARGE SCALE GENOMIC DNA]</scope>
    <source>
        <strain evidence="6 7">OH5050</strain>
    </source>
</reference>
<dbReference type="SUPFAM" id="SSF46785">
    <property type="entry name" value="Winged helix' DNA-binding domain"/>
    <property type="match status" value="1"/>
</dbReference>
<keyword evidence="1" id="KW-0805">Transcription regulation</keyword>
<keyword evidence="3" id="KW-0804">Transcription</keyword>
<dbReference type="Gene3D" id="1.10.10.10">
    <property type="entry name" value="Winged helix-like DNA-binding domain superfamily/Winged helix DNA-binding domain"/>
    <property type="match status" value="1"/>
</dbReference>
<name>A0A3P1V511_9ACTO</name>
<accession>A0A3P1V511</accession>
<evidence type="ECO:0000313" key="6">
    <source>
        <dbReference type="EMBL" id="RRD29211.1"/>
    </source>
</evidence>
<dbReference type="InterPro" id="IPR002577">
    <property type="entry name" value="HTH_HxlR"/>
</dbReference>
<feature type="compositionally biased region" description="Basic and acidic residues" evidence="4">
    <location>
        <begin position="77"/>
        <end position="87"/>
    </location>
</feature>
<dbReference type="PANTHER" id="PTHR33204">
    <property type="entry name" value="TRANSCRIPTIONAL REGULATOR, MARR FAMILY"/>
    <property type="match status" value="1"/>
</dbReference>